<keyword evidence="3 6" id="KW-0489">Methyltransferase</keyword>
<keyword evidence="1 6" id="KW-0963">Cytoplasm</keyword>
<dbReference type="Proteomes" id="UP000505077">
    <property type="component" value="Unassembled WGS sequence"/>
</dbReference>
<dbReference type="GO" id="GO:0070043">
    <property type="term" value="F:rRNA (guanine-N7-)-methyltransferase activity"/>
    <property type="evidence" value="ECO:0007669"/>
    <property type="project" value="UniProtKB-UniRule"/>
</dbReference>
<feature type="binding site" evidence="6">
    <location>
        <position position="166"/>
    </location>
    <ligand>
        <name>S-adenosyl-L-methionine</name>
        <dbReference type="ChEBI" id="CHEBI:59789"/>
    </ligand>
</feature>
<dbReference type="EMBL" id="BLLL01000007">
    <property type="protein sequence ID" value="GFH62974.1"/>
    <property type="molecule type" value="Genomic_DNA"/>
</dbReference>
<keyword evidence="4 6" id="KW-0808">Transferase</keyword>
<dbReference type="GO" id="GO:0005829">
    <property type="term" value="C:cytosol"/>
    <property type="evidence" value="ECO:0007669"/>
    <property type="project" value="TreeGrafter"/>
</dbReference>
<dbReference type="CDD" id="cd02440">
    <property type="entry name" value="AdoMet_MTases"/>
    <property type="match status" value="1"/>
</dbReference>
<sequence>MKPGIRQTVDRIELARRAANCRIVLPHTVLDPLARYLEMLCMWNAVINLVGFRRWQDIFDRLVCDSFYLADFLEKLFGSGLFPDSGPTPDSGLFWDLGAGAGLPGIPLRLVWNRGRYYLVEIRAKRALFLANAVSCLRLAGTHVFHGSVENFFQQQAAKADCIVSRAFMPWNKLLDVACAGLRGGGMLIVLAGAPAPEMPDPWRLAATHSYRTDGGTRWFWAVSR</sequence>
<dbReference type="PANTHER" id="PTHR31760:SF0">
    <property type="entry name" value="S-ADENOSYL-L-METHIONINE-DEPENDENT METHYLTRANSFERASES SUPERFAMILY PROTEIN"/>
    <property type="match status" value="1"/>
</dbReference>
<dbReference type="HAMAP" id="MF_00074">
    <property type="entry name" value="16SrRNA_methyltr_G"/>
    <property type="match status" value="1"/>
</dbReference>
<organism evidence="7 8">
    <name type="scientific">Candidatus Desulfovibrio kirbyi</name>
    <dbReference type="NCBI Taxonomy" id="2696086"/>
    <lineage>
        <taxon>Bacteria</taxon>
        <taxon>Pseudomonadati</taxon>
        <taxon>Thermodesulfobacteriota</taxon>
        <taxon>Desulfovibrionia</taxon>
        <taxon>Desulfovibrionales</taxon>
        <taxon>Desulfovibrionaceae</taxon>
        <taxon>Desulfovibrio</taxon>
    </lineage>
</organism>
<feature type="binding site" evidence="6">
    <location>
        <position position="98"/>
    </location>
    <ligand>
        <name>S-adenosyl-L-methionine</name>
        <dbReference type="ChEBI" id="CHEBI:59789"/>
    </ligand>
</feature>
<proteinExistence type="inferred from homology"/>
<keyword evidence="2 6" id="KW-0698">rRNA processing</keyword>
<gene>
    <name evidence="6 7" type="primary">rsmG</name>
    <name evidence="7" type="ORF">ZNDK_0745</name>
</gene>
<comment type="subcellular location">
    <subcellularLocation>
        <location evidence="6">Cytoplasm</location>
    </subcellularLocation>
</comment>
<protein>
    <recommendedName>
        <fullName evidence="6">Ribosomal RNA small subunit methyltransferase G</fullName>
        <ecNumber evidence="6">2.1.1.-</ecNumber>
    </recommendedName>
    <alternativeName>
        <fullName evidence="6">16S rRNA 7-methylguanosine methyltransferase</fullName>
        <shortName evidence="6">16S rRNA m7G methyltransferase</shortName>
    </alternativeName>
</protein>
<accession>A0A6L2R699</accession>
<comment type="caution">
    <text evidence="7">The sequence shown here is derived from an EMBL/GenBank/DDBJ whole genome shotgun (WGS) entry which is preliminary data.</text>
</comment>
<name>A0A6L2R699_9BACT</name>
<dbReference type="SUPFAM" id="SSF53335">
    <property type="entry name" value="S-adenosyl-L-methionine-dependent methyltransferases"/>
    <property type="match status" value="1"/>
</dbReference>
<feature type="binding site" evidence="6">
    <location>
        <position position="103"/>
    </location>
    <ligand>
        <name>S-adenosyl-L-methionine</name>
        <dbReference type="ChEBI" id="CHEBI:59789"/>
    </ligand>
</feature>
<dbReference type="Pfam" id="PF02527">
    <property type="entry name" value="GidB"/>
    <property type="match status" value="1"/>
</dbReference>
<dbReference type="InterPro" id="IPR003682">
    <property type="entry name" value="rRNA_ssu_MeTfrase_G"/>
</dbReference>
<evidence type="ECO:0000256" key="4">
    <source>
        <dbReference type="ARBA" id="ARBA00022679"/>
    </source>
</evidence>
<dbReference type="InterPro" id="IPR029063">
    <property type="entry name" value="SAM-dependent_MTases_sf"/>
</dbReference>
<dbReference type="Gene3D" id="3.40.50.150">
    <property type="entry name" value="Vaccinia Virus protein VP39"/>
    <property type="match status" value="1"/>
</dbReference>
<dbReference type="PANTHER" id="PTHR31760">
    <property type="entry name" value="S-ADENOSYL-L-METHIONINE-DEPENDENT METHYLTRANSFERASES SUPERFAMILY PROTEIN"/>
    <property type="match status" value="1"/>
</dbReference>
<comment type="similarity">
    <text evidence="6">Belongs to the methyltransferase superfamily. RNA methyltransferase RsmG family.</text>
</comment>
<dbReference type="AlphaFoldDB" id="A0A6L2R699"/>
<comment type="function">
    <text evidence="6">Specifically methylates the N7 position of a guanine in 16S rRNA.</text>
</comment>
<evidence type="ECO:0000256" key="3">
    <source>
        <dbReference type="ARBA" id="ARBA00022603"/>
    </source>
</evidence>
<evidence type="ECO:0000256" key="5">
    <source>
        <dbReference type="ARBA" id="ARBA00022691"/>
    </source>
</evidence>
<evidence type="ECO:0000256" key="6">
    <source>
        <dbReference type="HAMAP-Rule" id="MF_00074"/>
    </source>
</evidence>
<dbReference type="EC" id="2.1.1.-" evidence="6"/>
<evidence type="ECO:0000256" key="1">
    <source>
        <dbReference type="ARBA" id="ARBA00022490"/>
    </source>
</evidence>
<feature type="binding site" evidence="6">
    <location>
        <begin position="149"/>
        <end position="150"/>
    </location>
    <ligand>
        <name>S-adenosyl-L-methionine</name>
        <dbReference type="ChEBI" id="CHEBI:59789"/>
    </ligand>
</feature>
<evidence type="ECO:0000256" key="2">
    <source>
        <dbReference type="ARBA" id="ARBA00022552"/>
    </source>
</evidence>
<comment type="caution">
    <text evidence="6">Lacks conserved residue(s) required for the propagation of feature annotation.</text>
</comment>
<evidence type="ECO:0000313" key="8">
    <source>
        <dbReference type="Proteomes" id="UP000505077"/>
    </source>
</evidence>
<keyword evidence="5 6" id="KW-0949">S-adenosyl-L-methionine</keyword>
<evidence type="ECO:0000313" key="7">
    <source>
        <dbReference type="EMBL" id="GFH62974.1"/>
    </source>
</evidence>
<reference evidence="7 8" key="1">
    <citation type="journal article" date="2020" name="ISME J.">
        <title>Parallel Reductive Genome Evolution in Desulfovibrio Ectosymbionts Independently Acquired by Trichonympha Protists in the Termite Gut.</title>
        <authorList>
            <person name="Takeuchi M."/>
            <person name="Kuwahara H."/>
            <person name="Murakami T."/>
            <person name="Takahashi K."/>
            <person name="Kajitani R."/>
            <person name="Toyoda A."/>
            <person name="Itoh T."/>
            <person name="Ohkuma M."/>
            <person name="Hongoh Y."/>
        </authorList>
    </citation>
    <scope>NUCLEOTIDE SEQUENCE [LARGE SCALE GENOMIC DNA]</scope>
    <source>
        <strain evidence="7">ZnDsv-02</strain>
    </source>
</reference>